<dbReference type="Proteomes" id="UP000186102">
    <property type="component" value="Unassembled WGS sequence"/>
</dbReference>
<accession>A0A1Q8R270</accession>
<dbReference type="OrthoDB" id="1808266at2"/>
<name>A0A1Q8R270_9FIRM</name>
<protein>
    <submittedName>
        <fullName evidence="3">Uncharacterized protein</fullName>
    </submittedName>
</protein>
<evidence type="ECO:0000313" key="3">
    <source>
        <dbReference type="EMBL" id="OLN33658.1"/>
    </source>
</evidence>
<feature type="domain" description="DUF7168" evidence="2">
    <location>
        <begin position="71"/>
        <end position="202"/>
    </location>
</feature>
<evidence type="ECO:0000259" key="1">
    <source>
        <dbReference type="Pfam" id="PF10979"/>
    </source>
</evidence>
<dbReference type="STRING" id="1888891.DSOL_0368"/>
<dbReference type="InterPro" id="IPR024498">
    <property type="entry name" value="DUF2786"/>
</dbReference>
<organism evidence="3 4">
    <name type="scientific">Desulfosporosinus metallidurans</name>
    <dbReference type="NCBI Taxonomy" id="1888891"/>
    <lineage>
        <taxon>Bacteria</taxon>
        <taxon>Bacillati</taxon>
        <taxon>Bacillota</taxon>
        <taxon>Clostridia</taxon>
        <taxon>Eubacteriales</taxon>
        <taxon>Desulfitobacteriaceae</taxon>
        <taxon>Desulfosporosinus</taxon>
    </lineage>
</organism>
<gene>
    <name evidence="3" type="ORF">DSOL_0368</name>
</gene>
<dbReference type="InterPro" id="IPR055592">
    <property type="entry name" value="DUF7168"/>
</dbReference>
<feature type="domain" description="DUF2786" evidence="1">
    <location>
        <begin position="6"/>
        <end position="46"/>
    </location>
</feature>
<sequence length="239" mass="27149">MAVNEKILHKVRALLNLAKNGGDPNSNEAQTALLMAQRFMAENGIEEVEVSDQTDRIELKEVLDDYATEFEKLSWWKKSLGRVIGQNFRCYSYLNKRKGYTRLAFMGLKQDAEIAIIAFSFATDYIKVGADQFMKGYRKDYLLRQGVRPSISHQRSVRNNYVEGWISGLEAQYAEQVNKEGWGLVLTKDALVVQTYKDMDLKRGQSTQHTKAESSAGRVAYAKGYSDGKGFRSAHGRLR</sequence>
<evidence type="ECO:0000259" key="2">
    <source>
        <dbReference type="Pfam" id="PF23771"/>
    </source>
</evidence>
<dbReference type="AlphaFoldDB" id="A0A1Q8R270"/>
<evidence type="ECO:0000313" key="4">
    <source>
        <dbReference type="Proteomes" id="UP000186102"/>
    </source>
</evidence>
<dbReference type="EMBL" id="MLBF01000002">
    <property type="protein sequence ID" value="OLN33658.1"/>
    <property type="molecule type" value="Genomic_DNA"/>
</dbReference>
<dbReference type="Pfam" id="PF23771">
    <property type="entry name" value="DUF7168"/>
    <property type="match status" value="1"/>
</dbReference>
<dbReference type="RefSeq" id="WP_075363189.1">
    <property type="nucleotide sequence ID" value="NZ_MLBF01000002.1"/>
</dbReference>
<comment type="caution">
    <text evidence="3">The sequence shown here is derived from an EMBL/GenBank/DDBJ whole genome shotgun (WGS) entry which is preliminary data.</text>
</comment>
<proteinExistence type="predicted"/>
<keyword evidence="4" id="KW-1185">Reference proteome</keyword>
<dbReference type="Pfam" id="PF10979">
    <property type="entry name" value="DUF2786"/>
    <property type="match status" value="1"/>
</dbReference>
<reference evidence="3 4" key="1">
    <citation type="submission" date="2016-09" db="EMBL/GenBank/DDBJ databases">
        <title>Complete genome of Desulfosporosinus sp. OL.</title>
        <authorList>
            <person name="Mardanov A."/>
            <person name="Beletsky A."/>
            <person name="Panova A."/>
            <person name="Karnachuk O."/>
            <person name="Ravin N."/>
        </authorList>
    </citation>
    <scope>NUCLEOTIDE SEQUENCE [LARGE SCALE GENOMIC DNA]</scope>
    <source>
        <strain evidence="3 4">OL</strain>
    </source>
</reference>